<dbReference type="InParanoid" id="D8S7B7"/>
<dbReference type="PROSITE" id="PS50086">
    <property type="entry name" value="TBC_RABGAP"/>
    <property type="match status" value="1"/>
</dbReference>
<dbReference type="Pfam" id="PF00566">
    <property type="entry name" value="RabGAP-TBC"/>
    <property type="match status" value="1"/>
</dbReference>
<dbReference type="eggNOG" id="KOG2058">
    <property type="taxonomic scope" value="Eukaryota"/>
</dbReference>
<dbReference type="Gene3D" id="1.10.8.270">
    <property type="entry name" value="putative rabgap domain of human tbc1 domain family member 14 like domains"/>
    <property type="match status" value="1"/>
</dbReference>
<dbReference type="Proteomes" id="UP000001514">
    <property type="component" value="Unassembled WGS sequence"/>
</dbReference>
<dbReference type="OMA" id="CPRITTH"/>
<protein>
    <recommendedName>
        <fullName evidence="1">Rab-GAP TBC domain-containing protein</fullName>
    </recommendedName>
</protein>
<dbReference type="GO" id="GO:0005096">
    <property type="term" value="F:GTPase activator activity"/>
    <property type="evidence" value="ECO:0000318"/>
    <property type="project" value="GO_Central"/>
</dbReference>
<dbReference type="InterPro" id="IPR000195">
    <property type="entry name" value="Rab-GAP-TBC_dom"/>
</dbReference>
<dbReference type="STRING" id="88036.D8S7B7"/>
<dbReference type="InterPro" id="IPR050302">
    <property type="entry name" value="Rab_GAP_TBC_domain"/>
</dbReference>
<dbReference type="InterPro" id="IPR035969">
    <property type="entry name" value="Rab-GAP_TBC_sf"/>
</dbReference>
<evidence type="ECO:0000313" key="3">
    <source>
        <dbReference type="Proteomes" id="UP000001514"/>
    </source>
</evidence>
<dbReference type="KEGG" id="smo:SELMODRAFT_233288"/>
<proteinExistence type="predicted"/>
<gene>
    <name evidence="2" type="ORF">SELMODRAFT_233288</name>
</gene>
<dbReference type="Gene3D" id="1.10.472.80">
    <property type="entry name" value="Ypt/Rab-GAP domain of gyp1p, domain 3"/>
    <property type="match status" value="1"/>
</dbReference>
<dbReference type="EMBL" id="GL377605">
    <property type="protein sequence ID" value="EFJ19577.1"/>
    <property type="molecule type" value="Genomic_DNA"/>
</dbReference>
<dbReference type="FunFam" id="1.10.8.270:FF:000016">
    <property type="entry name" value="TBC1 domain family member 2A"/>
    <property type="match status" value="1"/>
</dbReference>
<dbReference type="SMART" id="SM00164">
    <property type="entry name" value="TBC"/>
    <property type="match status" value="1"/>
</dbReference>
<dbReference type="HOGENOM" id="CLU_005350_1_1_1"/>
<dbReference type="Gene3D" id="1.10.10.750">
    <property type="entry name" value="Ypt/Rab-GAP domain of gyp1p, domain 1"/>
    <property type="match status" value="1"/>
</dbReference>
<dbReference type="Gramene" id="EFJ19577">
    <property type="protein sequence ID" value="EFJ19577"/>
    <property type="gene ID" value="SELMODRAFT_233288"/>
</dbReference>
<reference evidence="2 3" key="1">
    <citation type="journal article" date="2011" name="Science">
        <title>The Selaginella genome identifies genetic changes associated with the evolution of vascular plants.</title>
        <authorList>
            <person name="Banks J.A."/>
            <person name="Nishiyama T."/>
            <person name="Hasebe M."/>
            <person name="Bowman J.L."/>
            <person name="Gribskov M."/>
            <person name="dePamphilis C."/>
            <person name="Albert V.A."/>
            <person name="Aono N."/>
            <person name="Aoyama T."/>
            <person name="Ambrose B.A."/>
            <person name="Ashton N.W."/>
            <person name="Axtell M.J."/>
            <person name="Barker E."/>
            <person name="Barker M.S."/>
            <person name="Bennetzen J.L."/>
            <person name="Bonawitz N.D."/>
            <person name="Chapple C."/>
            <person name="Cheng C."/>
            <person name="Correa L.G."/>
            <person name="Dacre M."/>
            <person name="DeBarry J."/>
            <person name="Dreyer I."/>
            <person name="Elias M."/>
            <person name="Engstrom E.M."/>
            <person name="Estelle M."/>
            <person name="Feng L."/>
            <person name="Finet C."/>
            <person name="Floyd S.K."/>
            <person name="Frommer W.B."/>
            <person name="Fujita T."/>
            <person name="Gramzow L."/>
            <person name="Gutensohn M."/>
            <person name="Harholt J."/>
            <person name="Hattori M."/>
            <person name="Heyl A."/>
            <person name="Hirai T."/>
            <person name="Hiwatashi Y."/>
            <person name="Ishikawa M."/>
            <person name="Iwata M."/>
            <person name="Karol K.G."/>
            <person name="Koehler B."/>
            <person name="Kolukisaoglu U."/>
            <person name="Kubo M."/>
            <person name="Kurata T."/>
            <person name="Lalonde S."/>
            <person name="Li K."/>
            <person name="Li Y."/>
            <person name="Litt A."/>
            <person name="Lyons E."/>
            <person name="Manning G."/>
            <person name="Maruyama T."/>
            <person name="Michael T.P."/>
            <person name="Mikami K."/>
            <person name="Miyazaki S."/>
            <person name="Morinaga S."/>
            <person name="Murata T."/>
            <person name="Mueller-Roeber B."/>
            <person name="Nelson D.R."/>
            <person name="Obara M."/>
            <person name="Oguri Y."/>
            <person name="Olmstead R.G."/>
            <person name="Onodera N."/>
            <person name="Petersen B.L."/>
            <person name="Pils B."/>
            <person name="Prigge M."/>
            <person name="Rensing S.A."/>
            <person name="Riano-Pachon D.M."/>
            <person name="Roberts A.W."/>
            <person name="Sato Y."/>
            <person name="Scheller H.V."/>
            <person name="Schulz B."/>
            <person name="Schulz C."/>
            <person name="Shakirov E.V."/>
            <person name="Shibagaki N."/>
            <person name="Shinohara N."/>
            <person name="Shippen D.E."/>
            <person name="Soerensen I."/>
            <person name="Sotooka R."/>
            <person name="Sugimoto N."/>
            <person name="Sugita M."/>
            <person name="Sumikawa N."/>
            <person name="Tanurdzic M."/>
            <person name="Theissen G."/>
            <person name="Ulvskov P."/>
            <person name="Wakazuki S."/>
            <person name="Weng J.K."/>
            <person name="Willats W.W."/>
            <person name="Wipf D."/>
            <person name="Wolf P.G."/>
            <person name="Yang L."/>
            <person name="Zimmer A.D."/>
            <person name="Zhu Q."/>
            <person name="Mitros T."/>
            <person name="Hellsten U."/>
            <person name="Loque D."/>
            <person name="Otillar R."/>
            <person name="Salamov A."/>
            <person name="Schmutz J."/>
            <person name="Shapiro H."/>
            <person name="Lindquist E."/>
            <person name="Lucas S."/>
            <person name="Rokhsar D."/>
            <person name="Grigoriev I.V."/>
        </authorList>
    </citation>
    <scope>NUCLEOTIDE SEQUENCE [LARGE SCALE GENOMIC DNA]</scope>
</reference>
<evidence type="ECO:0000313" key="2">
    <source>
        <dbReference type="EMBL" id="EFJ19577.1"/>
    </source>
</evidence>
<keyword evidence="3" id="KW-1185">Reference proteome</keyword>
<dbReference type="PANTHER" id="PTHR47219:SF20">
    <property type="entry name" value="TBC1 DOMAIN FAMILY MEMBER 2B"/>
    <property type="match status" value="1"/>
</dbReference>
<dbReference type="OrthoDB" id="294251at2759"/>
<dbReference type="SUPFAM" id="SSF47923">
    <property type="entry name" value="Ypt/Rab-GAP domain of gyp1p"/>
    <property type="match status" value="2"/>
</dbReference>
<feature type="domain" description="Rab-GAP TBC" evidence="1">
    <location>
        <begin position="81"/>
        <end position="272"/>
    </location>
</feature>
<dbReference type="PANTHER" id="PTHR47219">
    <property type="entry name" value="RAB GTPASE-ACTIVATING PROTEIN 1-LIKE"/>
    <property type="match status" value="1"/>
</dbReference>
<dbReference type="AlphaFoldDB" id="D8S7B7"/>
<accession>D8S7B7</accession>
<name>D8S7B7_SELML</name>
<organism evidence="3">
    <name type="scientific">Selaginella moellendorffii</name>
    <name type="common">Spikemoss</name>
    <dbReference type="NCBI Taxonomy" id="88036"/>
    <lineage>
        <taxon>Eukaryota</taxon>
        <taxon>Viridiplantae</taxon>
        <taxon>Streptophyta</taxon>
        <taxon>Embryophyta</taxon>
        <taxon>Tracheophyta</taxon>
        <taxon>Lycopodiopsida</taxon>
        <taxon>Selaginellales</taxon>
        <taxon>Selaginellaceae</taxon>
        <taxon>Selaginella</taxon>
    </lineage>
</organism>
<evidence type="ECO:0000259" key="1">
    <source>
        <dbReference type="PROSITE" id="PS50086"/>
    </source>
</evidence>
<sequence length="371" mass="42349">MTRKVAILDMYAFPLEVPLEDAALLNDLKKRVKEQHRQWLSIEASKGEDWYVDRFARNTPFLDHFAAYAKSKQLKGMIRKGIPPALRPKVWLASSGAAKKRSTAPRSYYNDLIEAVENRVTPATRQIDQDLPRTFPTHPWLDSKEGQQSLRRILVAYSFRDSRVGYCQGMNFITALLLLAMRSEEDAFWMLAVLLEDVLHSDTYSDNLYGCHIEQRVFKDLMRQRSPRLAAHFHDIGFDVSLVTTEWFLCLFSKSLPSETTMRIWDVLFNEGASIIFTVALSLFQTREDHLLCARNVGEALRILHDATPRLYNPDTVLKAAFEGLGMMTSYTIAKHREKQGVVVAAELQQKLRQSTTTCDIGSRLCGATVL</sequence>